<evidence type="ECO:0000313" key="2">
    <source>
        <dbReference type="Proteomes" id="UP000032142"/>
    </source>
</evidence>
<sequence length="62" mass="7148">MLKLGKTMFHQASSGIEGDRRSIHTIKLSFWPSNWPHRQRHGRVSRPYEGHGLGTWAYAQGM</sequence>
<organism evidence="1 2">
    <name type="scientific">Gossypium arboreum</name>
    <name type="common">Tree cotton</name>
    <name type="synonym">Gossypium nanking</name>
    <dbReference type="NCBI Taxonomy" id="29729"/>
    <lineage>
        <taxon>Eukaryota</taxon>
        <taxon>Viridiplantae</taxon>
        <taxon>Streptophyta</taxon>
        <taxon>Embryophyta</taxon>
        <taxon>Tracheophyta</taxon>
        <taxon>Spermatophyta</taxon>
        <taxon>Magnoliopsida</taxon>
        <taxon>eudicotyledons</taxon>
        <taxon>Gunneridae</taxon>
        <taxon>Pentapetalae</taxon>
        <taxon>rosids</taxon>
        <taxon>malvids</taxon>
        <taxon>Malvales</taxon>
        <taxon>Malvaceae</taxon>
        <taxon>Malvoideae</taxon>
        <taxon>Gossypium</taxon>
    </lineage>
</organism>
<keyword evidence="2" id="KW-1185">Reference proteome</keyword>
<reference evidence="2" key="1">
    <citation type="submission" date="2014-09" db="EMBL/GenBank/DDBJ databases">
        <authorList>
            <person name="Mudge J."/>
            <person name="Ramaraj T."/>
            <person name="Lindquist I.E."/>
            <person name="Bharti A.K."/>
            <person name="Sundararajan A."/>
            <person name="Cameron C.T."/>
            <person name="Woodward J.E."/>
            <person name="May G.D."/>
            <person name="Brubaker C."/>
            <person name="Broadhvest J."/>
            <person name="Wilkins T.A."/>
        </authorList>
    </citation>
    <scope>NUCLEOTIDE SEQUENCE</scope>
    <source>
        <strain evidence="2">cv. AKA8401</strain>
    </source>
</reference>
<accession>A0A0B0NV04</accession>
<dbReference type="EMBL" id="KN406744">
    <property type="protein sequence ID" value="KHG16690.1"/>
    <property type="molecule type" value="Genomic_DNA"/>
</dbReference>
<dbReference type="Proteomes" id="UP000032142">
    <property type="component" value="Unassembled WGS sequence"/>
</dbReference>
<name>A0A0B0NV04_GOSAR</name>
<gene>
    <name evidence="1" type="ORF">F383_02591</name>
</gene>
<proteinExistence type="predicted"/>
<evidence type="ECO:0000313" key="1">
    <source>
        <dbReference type="EMBL" id="KHG16690.1"/>
    </source>
</evidence>
<protein>
    <submittedName>
        <fullName evidence="1">Uncharacterized protein</fullName>
    </submittedName>
</protein>
<dbReference type="AlphaFoldDB" id="A0A0B0NV04"/>